<dbReference type="Pfam" id="PF03704">
    <property type="entry name" value="BTAD"/>
    <property type="match status" value="1"/>
</dbReference>
<dbReference type="GO" id="GO:0006355">
    <property type="term" value="P:regulation of DNA-templated transcription"/>
    <property type="evidence" value="ECO:0007669"/>
    <property type="project" value="InterPro"/>
</dbReference>
<comment type="similarity">
    <text evidence="1">Belongs to the AfsR/DnrI/RedD regulatory family.</text>
</comment>
<dbReference type="GO" id="GO:0016887">
    <property type="term" value="F:ATP hydrolysis activity"/>
    <property type="evidence" value="ECO:0007669"/>
    <property type="project" value="InterPro"/>
</dbReference>
<dbReference type="Pfam" id="PF13401">
    <property type="entry name" value="AAA_22"/>
    <property type="match status" value="1"/>
</dbReference>
<dbReference type="Proteomes" id="UP000317982">
    <property type="component" value="Unassembled WGS sequence"/>
</dbReference>
<dbReference type="AlphaFoldDB" id="A0A545AZ74"/>
<dbReference type="InterPro" id="IPR001867">
    <property type="entry name" value="OmpR/PhoB-type_DNA-bd"/>
</dbReference>
<keyword evidence="2 3" id="KW-0238">DNA-binding</keyword>
<dbReference type="SMART" id="SM00382">
    <property type="entry name" value="AAA"/>
    <property type="match status" value="1"/>
</dbReference>
<dbReference type="InParanoid" id="A0A545AZ74"/>
<name>A0A545AZ74_9ACTN</name>
<accession>A0A545AZ74</accession>
<dbReference type="PRINTS" id="PR00364">
    <property type="entry name" value="DISEASERSIST"/>
</dbReference>
<dbReference type="InterPro" id="IPR049945">
    <property type="entry name" value="AAA_22"/>
</dbReference>
<proteinExistence type="inferred from homology"/>
<dbReference type="InterPro" id="IPR027417">
    <property type="entry name" value="P-loop_NTPase"/>
</dbReference>
<dbReference type="InterPro" id="IPR011990">
    <property type="entry name" value="TPR-like_helical_dom_sf"/>
</dbReference>
<feature type="DNA-binding region" description="OmpR/PhoB-type" evidence="3">
    <location>
        <begin position="1"/>
        <end position="99"/>
    </location>
</feature>
<evidence type="ECO:0000313" key="5">
    <source>
        <dbReference type="EMBL" id="TQS46626.1"/>
    </source>
</evidence>
<dbReference type="SMART" id="SM01043">
    <property type="entry name" value="BTAD"/>
    <property type="match status" value="1"/>
</dbReference>
<dbReference type="InterPro" id="IPR016032">
    <property type="entry name" value="Sig_transdc_resp-reg_C-effctor"/>
</dbReference>
<dbReference type="CDD" id="cd15831">
    <property type="entry name" value="BTAD"/>
    <property type="match status" value="1"/>
</dbReference>
<dbReference type="RefSeq" id="WP_142703144.1">
    <property type="nucleotide sequence ID" value="NZ_VIRS01000002.1"/>
</dbReference>
<dbReference type="OrthoDB" id="3755432at2"/>
<dbReference type="EMBL" id="VIRS01000002">
    <property type="protein sequence ID" value="TQS46626.1"/>
    <property type="molecule type" value="Genomic_DNA"/>
</dbReference>
<sequence length="994" mass="105862">MGLPNSVALRLLGAVSLRTPESEHRLGGRKIRIVLAALGLRLNQTVPVSQLIADVWGEEHPATARNTAQVYLSGIRRALETTGHPFRLDRLPGGYRLSGRPEQVDWLRFELLVGRARATGRNGDHEAALSALTEALALWEGAPLADISETPLHAAFAAGMDGAHVGALSDRFVADLALGTPGLVAELTELVRARPLDEQFTRHLMHALQNDGRRAEALTVYADFRERLLREQGVEPSVRLTRRYQAIIADGAPEPTAVRSPGPAVGRSAGGDFVGRDAELARVLELLAEPGLVTLTGPPGVGKSRLAAEIAARAGEMGRLQPLMVRLDAVSDAADVLAAVADACGPQPTAVGRRSALERIRYSLVGTTALVVLDNCEHVAAACVELWDEILSDGTVRVLATSTRPLHAHGEATVRLAPLAVPPPEAVKAAQIAGIESVELFCARARALRPAFVLTDDLAPVVSEICRLVEGIPLSLELAGSRTQVLSPAELAERLGDQLQLLRAVPRRPDDRHDSLVSAVAAAVSPLDVAERTLFARLAVFCDSFTLRAAEAVAPPGTPVIDVLHSLVDASLIVADVSGRESRYRMLEPVRQFGRSILGPAEVADADERRTAYLLDLAMRAAEAHSGPDRVVWRRRLDDMRQDFRRTLDDAVRTGRLDVALPLSAALWWWWSNDPQVGLEWYRRVLTVAGSAAEPAPSDLLLAAQLSAAVIASYVVLPEALNYAREAEATADRLADDGGRMRALQHQADIALELGDLDTARDAADEAWRLATDLGDPWATGRCGLSVAYNHLAAGATEAAARWATEAEQCFARAGDDGGRADARLLLGEVLLVGGSAIEAEAVLDDVLGVFRGHENEEQVARAAALLADAVSRRSARSDAADLMEDAFDHHAEIGHPWAIAHDLDVAAAICAGQNAMRNAAVLLGAADAVRSSAGAVTTPHDDARRSGVLAACERVLGHRGAREAMRTGAGKDVSSAIGYARSVLRRPAETSVA</sequence>
<dbReference type="Gene3D" id="3.40.50.300">
    <property type="entry name" value="P-loop containing nucleotide triphosphate hydrolases"/>
    <property type="match status" value="1"/>
</dbReference>
<evidence type="ECO:0000256" key="2">
    <source>
        <dbReference type="ARBA" id="ARBA00023125"/>
    </source>
</evidence>
<evidence type="ECO:0000256" key="1">
    <source>
        <dbReference type="ARBA" id="ARBA00005820"/>
    </source>
</evidence>
<dbReference type="PROSITE" id="PS51755">
    <property type="entry name" value="OMPR_PHOB"/>
    <property type="match status" value="1"/>
</dbReference>
<organism evidence="5 6">
    <name type="scientific">Cryptosporangium phraense</name>
    <dbReference type="NCBI Taxonomy" id="2593070"/>
    <lineage>
        <taxon>Bacteria</taxon>
        <taxon>Bacillati</taxon>
        <taxon>Actinomycetota</taxon>
        <taxon>Actinomycetes</taxon>
        <taxon>Cryptosporangiales</taxon>
        <taxon>Cryptosporangiaceae</taxon>
        <taxon>Cryptosporangium</taxon>
    </lineage>
</organism>
<evidence type="ECO:0000313" key="6">
    <source>
        <dbReference type="Proteomes" id="UP000317982"/>
    </source>
</evidence>
<keyword evidence="6" id="KW-1185">Reference proteome</keyword>
<dbReference type="PANTHER" id="PTHR47691">
    <property type="entry name" value="REGULATOR-RELATED"/>
    <property type="match status" value="1"/>
</dbReference>
<comment type="caution">
    <text evidence="5">The sequence shown here is derived from an EMBL/GenBank/DDBJ whole genome shotgun (WGS) entry which is preliminary data.</text>
</comment>
<dbReference type="Pfam" id="PF25872">
    <property type="entry name" value="HTH_77"/>
    <property type="match status" value="1"/>
</dbReference>
<gene>
    <name evidence="5" type="ORF">FL583_04395</name>
</gene>
<dbReference type="SUPFAM" id="SSF48452">
    <property type="entry name" value="TPR-like"/>
    <property type="match status" value="2"/>
</dbReference>
<dbReference type="PANTHER" id="PTHR47691:SF3">
    <property type="entry name" value="HTH-TYPE TRANSCRIPTIONAL REGULATOR RV0890C-RELATED"/>
    <property type="match status" value="1"/>
</dbReference>
<dbReference type="InterPro" id="IPR058852">
    <property type="entry name" value="HTH_77"/>
</dbReference>
<dbReference type="SMART" id="SM00862">
    <property type="entry name" value="Trans_reg_C"/>
    <property type="match status" value="1"/>
</dbReference>
<dbReference type="InterPro" id="IPR036388">
    <property type="entry name" value="WH-like_DNA-bd_sf"/>
</dbReference>
<dbReference type="GO" id="GO:0003677">
    <property type="term" value="F:DNA binding"/>
    <property type="evidence" value="ECO:0007669"/>
    <property type="project" value="UniProtKB-UniRule"/>
</dbReference>
<dbReference type="Gene3D" id="1.25.40.10">
    <property type="entry name" value="Tetratricopeptide repeat domain"/>
    <property type="match status" value="2"/>
</dbReference>
<dbReference type="InterPro" id="IPR003593">
    <property type="entry name" value="AAA+_ATPase"/>
</dbReference>
<dbReference type="SUPFAM" id="SSF46894">
    <property type="entry name" value="C-terminal effector domain of the bipartite response regulators"/>
    <property type="match status" value="1"/>
</dbReference>
<protein>
    <submittedName>
        <fullName evidence="5">AfsR/SARP family transcriptional regulator</fullName>
    </submittedName>
</protein>
<feature type="domain" description="OmpR/PhoB-type" evidence="4">
    <location>
        <begin position="1"/>
        <end position="99"/>
    </location>
</feature>
<evidence type="ECO:0000256" key="3">
    <source>
        <dbReference type="PROSITE-ProRule" id="PRU01091"/>
    </source>
</evidence>
<dbReference type="GO" id="GO:0000160">
    <property type="term" value="P:phosphorelay signal transduction system"/>
    <property type="evidence" value="ECO:0007669"/>
    <property type="project" value="InterPro"/>
</dbReference>
<dbReference type="InterPro" id="IPR005158">
    <property type="entry name" value="BTAD"/>
</dbReference>
<dbReference type="SUPFAM" id="SSF52540">
    <property type="entry name" value="P-loop containing nucleoside triphosphate hydrolases"/>
    <property type="match status" value="1"/>
</dbReference>
<dbReference type="Gene3D" id="1.10.10.10">
    <property type="entry name" value="Winged helix-like DNA-binding domain superfamily/Winged helix DNA-binding domain"/>
    <property type="match status" value="1"/>
</dbReference>
<evidence type="ECO:0000259" key="4">
    <source>
        <dbReference type="PROSITE" id="PS51755"/>
    </source>
</evidence>
<reference evidence="5 6" key="1">
    <citation type="submission" date="2019-07" db="EMBL/GenBank/DDBJ databases">
        <title>Cryptosporangium phraense sp. nov., isolated from plant litter.</title>
        <authorList>
            <person name="Suriyachadkun C."/>
        </authorList>
    </citation>
    <scope>NUCLEOTIDE SEQUENCE [LARGE SCALE GENOMIC DNA]</scope>
    <source>
        <strain evidence="5 6">A-T 5661</strain>
    </source>
</reference>